<keyword evidence="2 4" id="KW-0863">Zinc-finger</keyword>
<evidence type="ECO:0000259" key="6">
    <source>
        <dbReference type="PROSITE" id="PS50966"/>
    </source>
</evidence>
<evidence type="ECO:0000256" key="1">
    <source>
        <dbReference type="ARBA" id="ARBA00022723"/>
    </source>
</evidence>
<dbReference type="SUPFAM" id="SSF57903">
    <property type="entry name" value="FYVE/PHD zinc finger"/>
    <property type="match status" value="1"/>
</dbReference>
<dbReference type="SMART" id="SM00249">
    <property type="entry name" value="PHD"/>
    <property type="match status" value="1"/>
</dbReference>
<dbReference type="CDD" id="cd22343">
    <property type="entry name" value="PDDEXK_lambda_exonuclease-like"/>
    <property type="match status" value="1"/>
</dbReference>
<evidence type="ECO:0000313" key="7">
    <source>
        <dbReference type="EMBL" id="JAR90616.1"/>
    </source>
</evidence>
<dbReference type="InterPro" id="IPR007527">
    <property type="entry name" value="Znf_SWIM"/>
</dbReference>
<dbReference type="InterPro" id="IPR013083">
    <property type="entry name" value="Znf_RING/FYVE/PHD"/>
</dbReference>
<protein>
    <submittedName>
        <fullName evidence="7">Putative is4eu-1 nv</fullName>
    </submittedName>
</protein>
<dbReference type="EMBL" id="GEGO01004788">
    <property type="protein sequence ID" value="JAR90616.1"/>
    <property type="molecule type" value="Transcribed_RNA"/>
</dbReference>
<keyword evidence="3" id="KW-0862">Zinc</keyword>
<dbReference type="PROSITE" id="PS50966">
    <property type="entry name" value="ZF_SWIM"/>
    <property type="match status" value="1"/>
</dbReference>
<dbReference type="SUPFAM" id="SSF52980">
    <property type="entry name" value="Restriction endonuclease-like"/>
    <property type="match status" value="1"/>
</dbReference>
<evidence type="ECO:0000256" key="2">
    <source>
        <dbReference type="ARBA" id="ARBA00022771"/>
    </source>
</evidence>
<feature type="domain" description="PHD-type" evidence="5">
    <location>
        <begin position="570"/>
        <end position="620"/>
    </location>
</feature>
<dbReference type="GO" id="GO:0008270">
    <property type="term" value="F:zinc ion binding"/>
    <property type="evidence" value="ECO:0007669"/>
    <property type="project" value="UniProtKB-KW"/>
</dbReference>
<feature type="domain" description="SWIM-type" evidence="6">
    <location>
        <begin position="114"/>
        <end position="150"/>
    </location>
</feature>
<dbReference type="PANTHER" id="PTHR47526">
    <property type="entry name" value="ATP-DEPENDENT DNA HELICASE"/>
    <property type="match status" value="1"/>
</dbReference>
<feature type="non-terminal residue" evidence="7">
    <location>
        <position position="1"/>
    </location>
</feature>
<accession>A0A147BIM0</accession>
<dbReference type="InterPro" id="IPR001965">
    <property type="entry name" value="Znf_PHD"/>
</dbReference>
<name>A0A147BIM0_IXORI</name>
<dbReference type="CDD" id="cd15505">
    <property type="entry name" value="PHD_ING"/>
    <property type="match status" value="1"/>
</dbReference>
<dbReference type="InterPro" id="IPR019786">
    <property type="entry name" value="Zinc_finger_PHD-type_CS"/>
</dbReference>
<dbReference type="PROSITE" id="PS50016">
    <property type="entry name" value="ZF_PHD_2"/>
    <property type="match status" value="1"/>
</dbReference>
<dbReference type="InterPro" id="IPR019787">
    <property type="entry name" value="Znf_PHD-finger"/>
</dbReference>
<dbReference type="Gene3D" id="3.90.320.10">
    <property type="match status" value="1"/>
</dbReference>
<dbReference type="InterPro" id="IPR011604">
    <property type="entry name" value="PDDEXK-like_dom_sf"/>
</dbReference>
<keyword evidence="1" id="KW-0479">Metal-binding</keyword>
<organism evidence="7">
    <name type="scientific">Ixodes ricinus</name>
    <name type="common">Common tick</name>
    <name type="synonym">Acarus ricinus</name>
    <dbReference type="NCBI Taxonomy" id="34613"/>
    <lineage>
        <taxon>Eukaryota</taxon>
        <taxon>Metazoa</taxon>
        <taxon>Ecdysozoa</taxon>
        <taxon>Arthropoda</taxon>
        <taxon>Chelicerata</taxon>
        <taxon>Arachnida</taxon>
        <taxon>Acari</taxon>
        <taxon>Parasitiformes</taxon>
        <taxon>Ixodida</taxon>
        <taxon>Ixodoidea</taxon>
        <taxon>Ixodidae</taxon>
        <taxon>Ixodinae</taxon>
        <taxon>Ixodes</taxon>
    </lineage>
</organism>
<dbReference type="InterPro" id="IPR011011">
    <property type="entry name" value="Znf_FYVE_PHD"/>
</dbReference>
<dbReference type="InterPro" id="IPR011335">
    <property type="entry name" value="Restrct_endonuc-II-like"/>
</dbReference>
<sequence>YFDELVGPTRARYAKKVELCDGEDPYKLRVGVDTTSDAAFFPTVTHGDIVNYLVFSVSYVTLQEMKAFKSLEAHNYFTSGWVKGPSARGIVGDNVILLSEVNHSQRLRETPAKVWILARGDGSVVTAHCTCMAGAGEACSHVGATLFAIEAIVRIRDSSTCTQKENMWLPAYTQSVDYKRIREIDFTSARSKKNRLQSCREEEITAHTRQPIPEPSEDELTKLYDICSSAEGKPSLLLMIEGRNDVFPPPQAREPSILRGLFSEEALSETLDKLIERAEAFFADFVVNAAMVKFAEATTRAQSKCTKWYTYRAGRITASTMKAVCSTSVEKPSLSLIKRICYPEEHKFSTPATRWGLDHEDEAVQCYVGRVKGAHANFTHRRCGLYLSTQYPHVAASPDAALHCDCCGSGLLEVKCPYTQRESALHGPKKLDSGSGTAFNTNPSAPSAQCNGCKSGQVTCPPEDSAAQDLCADPKFCLERVDGRLSLKRDHMYFFQVQTQMAVCNVAYCDFVVWTLKDIHIERVFRDETFWSQVLPRGTRLFVSAILPELLSRYFTRSTAPEEEQGREPSSFCFCRGPESGKMVACDAKDCKFKWFHFTCLGLTRAPKKKHWYCPDCEAAK</sequence>
<dbReference type="PANTHER" id="PTHR47526:SF4">
    <property type="entry name" value="SWIM-TYPE DOMAIN-CONTAINING PROTEIN"/>
    <property type="match status" value="1"/>
</dbReference>
<dbReference type="Pfam" id="PF09588">
    <property type="entry name" value="YqaJ"/>
    <property type="match status" value="1"/>
</dbReference>
<evidence type="ECO:0000256" key="3">
    <source>
        <dbReference type="ARBA" id="ARBA00022833"/>
    </source>
</evidence>
<evidence type="ECO:0000259" key="5">
    <source>
        <dbReference type="PROSITE" id="PS50016"/>
    </source>
</evidence>
<dbReference type="InterPro" id="IPR019080">
    <property type="entry name" value="YqaJ_viral_recombinase"/>
</dbReference>
<dbReference type="PROSITE" id="PS01359">
    <property type="entry name" value="ZF_PHD_1"/>
    <property type="match status" value="1"/>
</dbReference>
<dbReference type="GO" id="GO:0006281">
    <property type="term" value="P:DNA repair"/>
    <property type="evidence" value="ECO:0007669"/>
    <property type="project" value="UniProtKB-ARBA"/>
</dbReference>
<dbReference type="AlphaFoldDB" id="A0A147BIM0"/>
<reference evidence="7" key="1">
    <citation type="journal article" date="2018" name="PLoS Negl. Trop. Dis.">
        <title>Sialome diversity of ticks revealed by RNAseq of single tick salivary glands.</title>
        <authorList>
            <person name="Perner J."/>
            <person name="Kropackova S."/>
            <person name="Kopacek P."/>
            <person name="Ribeiro J.M."/>
        </authorList>
    </citation>
    <scope>NUCLEOTIDE SEQUENCE</scope>
    <source>
        <strain evidence="7">Siblings of single egg batch collected in Ceske Budejovice</strain>
        <tissue evidence="7">Salivary glands</tissue>
    </source>
</reference>
<proteinExistence type="predicted"/>
<evidence type="ECO:0000256" key="4">
    <source>
        <dbReference type="PROSITE-ProRule" id="PRU00325"/>
    </source>
</evidence>
<dbReference type="Gene3D" id="3.30.40.10">
    <property type="entry name" value="Zinc/RING finger domain, C3HC4 (zinc finger)"/>
    <property type="match status" value="1"/>
</dbReference>